<proteinExistence type="predicted"/>
<dbReference type="PANTHER" id="PTHR30590:SF2">
    <property type="entry name" value="INNER MEMBRANE PROTEIN"/>
    <property type="match status" value="1"/>
</dbReference>
<feature type="domain" description="DUF418" evidence="2">
    <location>
        <begin position="228"/>
        <end position="388"/>
    </location>
</feature>
<feature type="transmembrane region" description="Helical" evidence="1">
    <location>
        <begin position="16"/>
        <end position="34"/>
    </location>
</feature>
<reference evidence="3" key="1">
    <citation type="submission" date="2020-02" db="EMBL/GenBank/DDBJ databases">
        <authorList>
            <person name="Meier V. D."/>
        </authorList>
    </citation>
    <scope>NUCLEOTIDE SEQUENCE</scope>
    <source>
        <strain evidence="3">AVDCRST_MAG23</strain>
    </source>
</reference>
<feature type="transmembrane region" description="Helical" evidence="1">
    <location>
        <begin position="284"/>
        <end position="301"/>
    </location>
</feature>
<keyword evidence="1" id="KW-1133">Transmembrane helix</keyword>
<feature type="transmembrane region" description="Helical" evidence="1">
    <location>
        <begin position="242"/>
        <end position="264"/>
    </location>
</feature>
<feature type="transmembrane region" description="Helical" evidence="1">
    <location>
        <begin position="351"/>
        <end position="370"/>
    </location>
</feature>
<feature type="transmembrane region" description="Helical" evidence="1">
    <location>
        <begin position="321"/>
        <end position="339"/>
    </location>
</feature>
<organism evidence="3">
    <name type="scientific">uncultured Sphingosinicella sp</name>
    <dbReference type="NCBI Taxonomy" id="478748"/>
    <lineage>
        <taxon>Bacteria</taxon>
        <taxon>Pseudomonadati</taxon>
        <taxon>Pseudomonadota</taxon>
        <taxon>Alphaproteobacteria</taxon>
        <taxon>Sphingomonadales</taxon>
        <taxon>Sphingosinicellaceae</taxon>
        <taxon>Sphingosinicella</taxon>
        <taxon>environmental samples</taxon>
    </lineage>
</organism>
<evidence type="ECO:0000256" key="1">
    <source>
        <dbReference type="SAM" id="Phobius"/>
    </source>
</evidence>
<keyword evidence="1" id="KW-0472">Membrane</keyword>
<dbReference type="Pfam" id="PF04235">
    <property type="entry name" value="DUF418"/>
    <property type="match status" value="1"/>
</dbReference>
<dbReference type="PANTHER" id="PTHR30590">
    <property type="entry name" value="INNER MEMBRANE PROTEIN"/>
    <property type="match status" value="1"/>
</dbReference>
<feature type="transmembrane region" description="Helical" evidence="1">
    <location>
        <begin position="211"/>
        <end position="230"/>
    </location>
</feature>
<feature type="transmembrane region" description="Helical" evidence="1">
    <location>
        <begin position="104"/>
        <end position="137"/>
    </location>
</feature>
<evidence type="ECO:0000313" key="3">
    <source>
        <dbReference type="EMBL" id="CAA9543021.1"/>
    </source>
</evidence>
<keyword evidence="1" id="KW-0812">Transmembrane</keyword>
<sequence length="399" mass="44471">MTDTSAPPPRIASMDAVRGMAVCGILLMNIVVMGHPGSAYNNPTFYGAEGRADMAAWLINFILAEGKMRALFTMLFGASMVLIADRAEARETGSAIEAHLRRMFWLFMFGMIHAWLIWFGDILVQYAVGGAFAFVLWRFRPRALWILFAGMIAIELLQFGATYLQQAGATPLSARDVAAQAAQEIASYRGGFADVFAARARTTVQFQTDTLVAYMPETIGFMALGILFYRNGFLSAAWSRRAYWRTIAIGYLIAAPLTLALAWLLLARDFAPGLGSLTEGLSLILRPFIALAHAAAVILLVRSGDLRWFTSRLEAAGRMALSNYLGTSLLTTTFFYGYGFGMFGQLSRAELYWVVLAVWVLILAWSKPWLERYRYGPLEWLWRSLASGERQPMRREVPV</sequence>
<feature type="transmembrane region" description="Helical" evidence="1">
    <location>
        <begin position="144"/>
        <end position="164"/>
    </location>
</feature>
<dbReference type="InterPro" id="IPR052529">
    <property type="entry name" value="Bact_Transport_Assoc"/>
</dbReference>
<dbReference type="InterPro" id="IPR007349">
    <property type="entry name" value="DUF418"/>
</dbReference>
<dbReference type="AlphaFoldDB" id="A0A6J4U7L3"/>
<protein>
    <submittedName>
        <fullName evidence="3">Membrane protein, putative</fullName>
    </submittedName>
</protein>
<accession>A0A6J4U7L3</accession>
<evidence type="ECO:0000259" key="2">
    <source>
        <dbReference type="Pfam" id="PF04235"/>
    </source>
</evidence>
<gene>
    <name evidence="3" type="ORF">AVDCRST_MAG23-2259</name>
</gene>
<name>A0A6J4U7L3_9SPHN</name>
<dbReference type="EMBL" id="CADCWD010000075">
    <property type="protein sequence ID" value="CAA9543021.1"/>
    <property type="molecule type" value="Genomic_DNA"/>
</dbReference>